<accession>A0ABN2W4A9</accession>
<sequence>MSALTDAARKAYPGPRSEVSERLTGLGEAIEAGEGRLDDALVQPARDLAERAVQRLQLSGEHTIVALAGATGSGKSSLFNALTDLELAGVGVRRPTTSWALACAWGPDGASELLAWMGIPARHQVSRMSMLDTSSAETRLDGLVLLDLPDHDSTEVSHHVEMERLVEYSDLVVWVLDPQKYADAAIHDRYIKPMASYSDVMLVVLNQIDRIAYGERERALDDVRAILAREGLPDVPVLGVSAARGDGIDDLKRELQRRIKAKSSARDRLASDLDHIAQRIARSGGTSEVPGIGDVDRQALTDGLAEATGAPDLAQALESSLRRRVARTTAWPPLRLASRRRGDDPTAELAELSDETVPTVGALDRSRVDQVLGTFADTASVGLAAPWRSTVTEAVRGRADAVTDGLEGALRSLDAGPAEVPAAWRAVAALQWVGLVALVVGLGWSALALAPDVGGVAVPDGPQVAGLPASVLLAVLGAVAGVVLTLAGALGGRASARSRADRVEGTLRTAAAEVAAQHAVEPVRAELERYRRYRDGIVRATS</sequence>
<keyword evidence="5" id="KW-1185">Reference proteome</keyword>
<gene>
    <name evidence="4" type="ORF">GCM10009821_24710</name>
</gene>
<dbReference type="InterPro" id="IPR006073">
    <property type="entry name" value="GTP-bd"/>
</dbReference>
<evidence type="ECO:0000256" key="2">
    <source>
        <dbReference type="SAM" id="Phobius"/>
    </source>
</evidence>
<dbReference type="SUPFAM" id="SSF52540">
    <property type="entry name" value="P-loop containing nucleoside triphosphate hydrolases"/>
    <property type="match status" value="1"/>
</dbReference>
<dbReference type="PANTHER" id="PTHR42698:SF1">
    <property type="entry name" value="GTPASE ERA, MITOCHONDRIAL"/>
    <property type="match status" value="1"/>
</dbReference>
<keyword evidence="2" id="KW-0812">Transmembrane</keyword>
<dbReference type="PANTHER" id="PTHR42698">
    <property type="entry name" value="GTPASE ERA"/>
    <property type="match status" value="1"/>
</dbReference>
<name>A0ABN2W4A9_9ACTN</name>
<evidence type="ECO:0000313" key="5">
    <source>
        <dbReference type="Proteomes" id="UP001501480"/>
    </source>
</evidence>
<feature type="domain" description="G" evidence="3">
    <location>
        <begin position="65"/>
        <end position="206"/>
    </location>
</feature>
<keyword evidence="2" id="KW-1133">Transmembrane helix</keyword>
<feature type="transmembrane region" description="Helical" evidence="2">
    <location>
        <begin position="471"/>
        <end position="492"/>
    </location>
</feature>
<protein>
    <recommendedName>
        <fullName evidence="3">G domain-containing protein</fullName>
    </recommendedName>
</protein>
<feature type="transmembrane region" description="Helical" evidence="2">
    <location>
        <begin position="432"/>
        <end position="451"/>
    </location>
</feature>
<evidence type="ECO:0000313" key="4">
    <source>
        <dbReference type="EMBL" id="GAA2082830.1"/>
    </source>
</evidence>
<dbReference type="InterPro" id="IPR005662">
    <property type="entry name" value="GTPase_Era-like"/>
</dbReference>
<dbReference type="Proteomes" id="UP001501480">
    <property type="component" value="Unassembled WGS sequence"/>
</dbReference>
<proteinExistence type="predicted"/>
<dbReference type="EMBL" id="BAAAPY010000010">
    <property type="protein sequence ID" value="GAA2082830.1"/>
    <property type="molecule type" value="Genomic_DNA"/>
</dbReference>
<keyword evidence="2" id="KW-0472">Membrane</keyword>
<dbReference type="Pfam" id="PF01926">
    <property type="entry name" value="MMR_HSR1"/>
    <property type="match status" value="1"/>
</dbReference>
<dbReference type="InterPro" id="IPR027417">
    <property type="entry name" value="P-loop_NTPase"/>
</dbReference>
<comment type="caution">
    <text evidence="4">The sequence shown here is derived from an EMBL/GenBank/DDBJ whole genome shotgun (WGS) entry which is preliminary data.</text>
</comment>
<organism evidence="4 5">
    <name type="scientific">Aeromicrobium halocynthiae</name>
    <dbReference type="NCBI Taxonomy" id="560557"/>
    <lineage>
        <taxon>Bacteria</taxon>
        <taxon>Bacillati</taxon>
        <taxon>Actinomycetota</taxon>
        <taxon>Actinomycetes</taxon>
        <taxon>Propionibacteriales</taxon>
        <taxon>Nocardioidaceae</taxon>
        <taxon>Aeromicrobium</taxon>
    </lineage>
</organism>
<reference evidence="4 5" key="1">
    <citation type="journal article" date="2019" name="Int. J. Syst. Evol. Microbiol.">
        <title>The Global Catalogue of Microorganisms (GCM) 10K type strain sequencing project: providing services to taxonomists for standard genome sequencing and annotation.</title>
        <authorList>
            <consortium name="The Broad Institute Genomics Platform"/>
            <consortium name="The Broad Institute Genome Sequencing Center for Infectious Disease"/>
            <person name="Wu L."/>
            <person name="Ma J."/>
        </authorList>
    </citation>
    <scope>NUCLEOTIDE SEQUENCE [LARGE SCALE GENOMIC DNA]</scope>
    <source>
        <strain evidence="4 5">JCM 15749</strain>
    </source>
</reference>
<feature type="region of interest" description="Disordered" evidence="1">
    <location>
        <begin position="1"/>
        <end position="22"/>
    </location>
</feature>
<evidence type="ECO:0000259" key="3">
    <source>
        <dbReference type="Pfam" id="PF01926"/>
    </source>
</evidence>
<evidence type="ECO:0000256" key="1">
    <source>
        <dbReference type="SAM" id="MobiDB-lite"/>
    </source>
</evidence>
<dbReference type="RefSeq" id="WP_344329150.1">
    <property type="nucleotide sequence ID" value="NZ_BAAAPY010000010.1"/>
</dbReference>
<dbReference type="Gene3D" id="3.40.50.300">
    <property type="entry name" value="P-loop containing nucleotide triphosphate hydrolases"/>
    <property type="match status" value="1"/>
</dbReference>